<name>A0A934KG01_9BACT</name>
<evidence type="ECO:0000259" key="3">
    <source>
        <dbReference type="Pfam" id="PF13240"/>
    </source>
</evidence>
<feature type="compositionally biased region" description="Low complexity" evidence="1">
    <location>
        <begin position="30"/>
        <end position="39"/>
    </location>
</feature>
<dbReference type="AlphaFoldDB" id="A0A934KG01"/>
<dbReference type="Pfam" id="PF13240">
    <property type="entry name" value="Zn_Ribbon_1"/>
    <property type="match status" value="1"/>
</dbReference>
<feature type="compositionally biased region" description="Pro residues" evidence="1">
    <location>
        <begin position="40"/>
        <end position="51"/>
    </location>
</feature>
<dbReference type="Proteomes" id="UP000614410">
    <property type="component" value="Unassembled WGS sequence"/>
</dbReference>
<proteinExistence type="predicted"/>
<evidence type="ECO:0000313" key="4">
    <source>
        <dbReference type="EMBL" id="MBJ7607981.1"/>
    </source>
</evidence>
<organism evidence="4 5">
    <name type="scientific">Candidatus Amunia macphersoniae</name>
    <dbReference type="NCBI Taxonomy" id="3127014"/>
    <lineage>
        <taxon>Bacteria</taxon>
        <taxon>Bacillati</taxon>
        <taxon>Candidatus Dormiibacterota</taxon>
        <taxon>Candidatus Dormibacteria</taxon>
        <taxon>Candidatus Aeolococcales</taxon>
        <taxon>Candidatus Aeolococcaceae</taxon>
        <taxon>Candidatus Amunia</taxon>
    </lineage>
</organism>
<feature type="region of interest" description="Disordered" evidence="1">
    <location>
        <begin position="30"/>
        <end position="52"/>
    </location>
</feature>
<gene>
    <name evidence="4" type="ORF">JF887_00920</name>
</gene>
<comment type="caution">
    <text evidence="4">The sequence shown here is derived from an EMBL/GenBank/DDBJ whole genome shotgun (WGS) entry which is preliminary data.</text>
</comment>
<reference evidence="4 5" key="1">
    <citation type="submission" date="2020-10" db="EMBL/GenBank/DDBJ databases">
        <title>Ca. Dormibacterota MAGs.</title>
        <authorList>
            <person name="Montgomery K."/>
        </authorList>
    </citation>
    <scope>NUCLEOTIDE SEQUENCE [LARGE SCALE GENOMIC DNA]</scope>
    <source>
        <strain evidence="4">Mitchell_Peninsula_5</strain>
    </source>
</reference>
<dbReference type="InterPro" id="IPR026870">
    <property type="entry name" value="Zinc_ribbon_dom"/>
</dbReference>
<feature type="compositionally biased region" description="Low complexity" evidence="1">
    <location>
        <begin position="135"/>
        <end position="155"/>
    </location>
</feature>
<keyword evidence="2" id="KW-1133">Transmembrane helix</keyword>
<evidence type="ECO:0000256" key="1">
    <source>
        <dbReference type="SAM" id="MobiDB-lite"/>
    </source>
</evidence>
<keyword evidence="2" id="KW-0812">Transmembrane</keyword>
<sequence>MPLGCTRCGTVNPDGNAFCQNCGASLAAAAPPGPAQQSPPATPQQPAPAWAPGPAAAAPAAVVVPPTYYANPAQSQYYAPPLAAPGGTGQVHRLSRNALFAIIGSAVLVIAGVGAIVALAGKGPKPTPYSPPPVVSAAPVTSGPVTPSPTSSGAPRPTPPPGGQTGQVINVGFASFPAISGFTQQTAQGNVTELDPNDKSGQLFVAMLPAGAITTNQQVSDSLLAGDAKSSPDAVRCSPDAPGPTLAGTGGAQIATVVVTICETLTPQNGQAFKAVDAYVAGLAKDSSGAPVQVLINPFAPDSSFANFVKEIPQGWASQVQFNATAR</sequence>
<accession>A0A934KG01</accession>
<evidence type="ECO:0000313" key="5">
    <source>
        <dbReference type="Proteomes" id="UP000614410"/>
    </source>
</evidence>
<protein>
    <submittedName>
        <fullName evidence="4">Zinc ribbon domain-containing protein</fullName>
    </submittedName>
</protein>
<keyword evidence="2" id="KW-0472">Membrane</keyword>
<dbReference type="EMBL" id="JAEKNN010000005">
    <property type="protein sequence ID" value="MBJ7607981.1"/>
    <property type="molecule type" value="Genomic_DNA"/>
</dbReference>
<feature type="transmembrane region" description="Helical" evidence="2">
    <location>
        <begin position="98"/>
        <end position="121"/>
    </location>
</feature>
<feature type="region of interest" description="Disordered" evidence="1">
    <location>
        <begin position="127"/>
        <end position="166"/>
    </location>
</feature>
<feature type="domain" description="Zinc-ribbon" evidence="3">
    <location>
        <begin position="5"/>
        <end position="26"/>
    </location>
</feature>
<evidence type="ECO:0000256" key="2">
    <source>
        <dbReference type="SAM" id="Phobius"/>
    </source>
</evidence>